<dbReference type="EMBL" id="KN846956">
    <property type="protein sequence ID" value="KIW73169.1"/>
    <property type="molecule type" value="Genomic_DNA"/>
</dbReference>
<feature type="coiled-coil region" evidence="1">
    <location>
        <begin position="118"/>
        <end position="145"/>
    </location>
</feature>
<evidence type="ECO:0000256" key="1">
    <source>
        <dbReference type="SAM" id="Coils"/>
    </source>
</evidence>
<accession>A0A0D2GLB4</accession>
<protein>
    <submittedName>
        <fullName evidence="2">Uncharacterized protein</fullName>
    </submittedName>
</protein>
<dbReference type="Proteomes" id="UP000054266">
    <property type="component" value="Unassembled WGS sequence"/>
</dbReference>
<keyword evidence="1" id="KW-0175">Coiled coil</keyword>
<dbReference type="HOGENOM" id="CLU_1372044_0_0_1"/>
<organism evidence="2 3">
    <name type="scientific">Phialophora macrospora</name>
    <dbReference type="NCBI Taxonomy" id="1851006"/>
    <lineage>
        <taxon>Eukaryota</taxon>
        <taxon>Fungi</taxon>
        <taxon>Dikarya</taxon>
        <taxon>Ascomycota</taxon>
        <taxon>Pezizomycotina</taxon>
        <taxon>Eurotiomycetes</taxon>
        <taxon>Chaetothyriomycetidae</taxon>
        <taxon>Chaetothyriales</taxon>
        <taxon>Herpotrichiellaceae</taxon>
        <taxon>Phialophora</taxon>
    </lineage>
</organism>
<keyword evidence="3" id="KW-1185">Reference proteome</keyword>
<evidence type="ECO:0000313" key="2">
    <source>
        <dbReference type="EMBL" id="KIW73169.1"/>
    </source>
</evidence>
<sequence>MFAQHFPPEFQFIQPPSSPVGSPSPNFEDIPTIKVVDHEVPLPSYFLILDLVENGRSADEIVQDVMRHTGTKALNVVTDIVHSVAENQRLLASPPKSSKRFSVAIKKPKRISDYRAGRIEARRELQVVERQLETAKQTEKKILNEAMILSQRKEELNDMKMTPEEKRRTFAAVEQQMKQVLQKHRDVETEISHAKRLSVIHKASLA</sequence>
<gene>
    <name evidence="2" type="ORF">PV04_01307</name>
</gene>
<reference evidence="2 3" key="1">
    <citation type="submission" date="2015-01" db="EMBL/GenBank/DDBJ databases">
        <title>The Genome Sequence of Capronia semiimmersa CBS27337.</title>
        <authorList>
            <consortium name="The Broad Institute Genomics Platform"/>
            <person name="Cuomo C."/>
            <person name="de Hoog S."/>
            <person name="Gorbushina A."/>
            <person name="Stielow B."/>
            <person name="Teixiera M."/>
            <person name="Abouelleil A."/>
            <person name="Chapman S.B."/>
            <person name="Priest M."/>
            <person name="Young S.K."/>
            <person name="Wortman J."/>
            <person name="Nusbaum C."/>
            <person name="Birren B."/>
        </authorList>
    </citation>
    <scope>NUCLEOTIDE SEQUENCE [LARGE SCALE GENOMIC DNA]</scope>
    <source>
        <strain evidence="2 3">CBS 27337</strain>
    </source>
</reference>
<proteinExistence type="predicted"/>
<evidence type="ECO:0000313" key="3">
    <source>
        <dbReference type="Proteomes" id="UP000054266"/>
    </source>
</evidence>
<name>A0A0D2GLB4_9EURO</name>
<dbReference type="AlphaFoldDB" id="A0A0D2GLB4"/>